<proteinExistence type="predicted"/>
<accession>A0ACD5W7N7</accession>
<evidence type="ECO:0000313" key="2">
    <source>
        <dbReference type="Proteomes" id="UP001732700"/>
    </source>
</evidence>
<name>A0ACD5W7N7_AVESA</name>
<organism evidence="1 2">
    <name type="scientific">Avena sativa</name>
    <name type="common">Oat</name>
    <dbReference type="NCBI Taxonomy" id="4498"/>
    <lineage>
        <taxon>Eukaryota</taxon>
        <taxon>Viridiplantae</taxon>
        <taxon>Streptophyta</taxon>
        <taxon>Embryophyta</taxon>
        <taxon>Tracheophyta</taxon>
        <taxon>Spermatophyta</taxon>
        <taxon>Magnoliopsida</taxon>
        <taxon>Liliopsida</taxon>
        <taxon>Poales</taxon>
        <taxon>Poaceae</taxon>
        <taxon>BOP clade</taxon>
        <taxon>Pooideae</taxon>
        <taxon>Poodae</taxon>
        <taxon>Poeae</taxon>
        <taxon>Poeae Chloroplast Group 1 (Aveneae type)</taxon>
        <taxon>Aveninae</taxon>
        <taxon>Avena</taxon>
    </lineage>
</organism>
<reference evidence="1" key="2">
    <citation type="submission" date="2025-09" db="UniProtKB">
        <authorList>
            <consortium name="EnsemblPlants"/>
        </authorList>
    </citation>
    <scope>IDENTIFICATION</scope>
</reference>
<sequence>MSGAERKMSSANLTVNPNYPLPTCQTTMISSTSATDGLCSGQGCCKFTLDSNMSYVYDTLLREFGVFLTLTSNNFWELYPCSYGMLVESSFYNFSRQDMFGHDVLSTRYPRGVPIVLDFAILNGSCSRPTACASDNSYCANATSGTGYVCKCVHNYDGNPYISNGCQDINECDFTTCPRGSYCKNTPGGYECPCKRGKGRDGKEGPCTDKFPLPAMIAVGLASLIVITVPMVMAYQLLKLKRFYEKNGGPILEAVQNIRIYTPKDLKRITNNYKDIVGEGYFGKVYMGTLNRQKVVVKKTIRVNEDRIKEFTDEVTIQSGMRHRNIARLLGCCLQIDVPVLVYEFVEKGSLYDVLFKQRDGIPVEKRLRVAIGSAEGLSYMHSSATSTIRHGDVKSANILLDENFTPKVSDFGTSRILARDISERANLMHECVEFVNKNP</sequence>
<dbReference type="EnsemblPlants" id="AVESA.00010b.r2.3DG0571610.1">
    <property type="protein sequence ID" value="AVESA.00010b.r2.3DG0571610.1.CDS"/>
    <property type="gene ID" value="AVESA.00010b.r2.3DG0571610"/>
</dbReference>
<reference evidence="1" key="1">
    <citation type="submission" date="2021-05" db="EMBL/GenBank/DDBJ databases">
        <authorList>
            <person name="Scholz U."/>
            <person name="Mascher M."/>
            <person name="Fiebig A."/>
        </authorList>
    </citation>
    <scope>NUCLEOTIDE SEQUENCE [LARGE SCALE GENOMIC DNA]</scope>
</reference>
<protein>
    <submittedName>
        <fullName evidence="1">Uncharacterized protein</fullName>
    </submittedName>
</protein>
<keyword evidence="2" id="KW-1185">Reference proteome</keyword>
<evidence type="ECO:0000313" key="1">
    <source>
        <dbReference type="EnsemblPlants" id="AVESA.00010b.r2.3DG0571610.1.CDS"/>
    </source>
</evidence>
<dbReference type="Proteomes" id="UP001732700">
    <property type="component" value="Chromosome 3D"/>
</dbReference>